<gene>
    <name evidence="2" type="ORF">SVUK_LOCUS2003</name>
</gene>
<feature type="region of interest" description="Disordered" evidence="1">
    <location>
        <begin position="1"/>
        <end position="57"/>
    </location>
</feature>
<dbReference type="SUPFAM" id="SSF75399">
    <property type="entry name" value="Plakin repeat"/>
    <property type="match status" value="2"/>
</dbReference>
<accession>A0A3P7K6Q2</accession>
<dbReference type="AlphaFoldDB" id="A0A3P7K6Q2"/>
<dbReference type="InterPro" id="IPR001101">
    <property type="entry name" value="Plectin_repeat"/>
</dbReference>
<evidence type="ECO:0000313" key="3">
    <source>
        <dbReference type="Proteomes" id="UP000270094"/>
    </source>
</evidence>
<reference evidence="2 3" key="1">
    <citation type="submission" date="2018-11" db="EMBL/GenBank/DDBJ databases">
        <authorList>
            <consortium name="Pathogen Informatics"/>
        </authorList>
    </citation>
    <scope>NUCLEOTIDE SEQUENCE [LARGE SCALE GENOMIC DNA]</scope>
</reference>
<keyword evidence="3" id="KW-1185">Reference proteome</keyword>
<feature type="compositionally biased region" description="Basic and acidic residues" evidence="1">
    <location>
        <begin position="1"/>
        <end position="53"/>
    </location>
</feature>
<proteinExistence type="predicted"/>
<dbReference type="Proteomes" id="UP000270094">
    <property type="component" value="Unassembled WGS sequence"/>
</dbReference>
<name>A0A3P7K6Q2_STRVU</name>
<dbReference type="EMBL" id="UYYB01004296">
    <property type="protein sequence ID" value="VDM67005.1"/>
    <property type="molecule type" value="Genomic_DNA"/>
</dbReference>
<dbReference type="OrthoDB" id="2250192at2759"/>
<evidence type="ECO:0000256" key="1">
    <source>
        <dbReference type="SAM" id="MobiDB-lite"/>
    </source>
</evidence>
<dbReference type="GO" id="GO:0005856">
    <property type="term" value="C:cytoskeleton"/>
    <property type="evidence" value="ECO:0007669"/>
    <property type="project" value="InterPro"/>
</dbReference>
<dbReference type="InterPro" id="IPR035915">
    <property type="entry name" value="Plakin_repeat_sf"/>
</dbReference>
<sequence length="476" mass="54912">MKTVRREDEDRERKRREDEERERRRREEEERRRREEEERRRKEQEQRKMHEVVGQENPDEWEVMGDLPDVAKITEHEDEMQMYQEETVTKTQFYEMEGTLHKQTGEILTFVEAVRQGLLDLSAGGGQFFDIHSGRISLEKAVELGYIDGAFNDVLNTRYGIRHPESRAELTLLEAIQIGLYDPETRHLYDIHSGEMLELYDWVARGILTMDTQRRLVKMGILKLPPMALHSAIDQGVLNTVSGQFVGKYSHESMPIRDALYHGYLQLVSPQQIPMIAITLSDAIKEGFINANNGEFDDKNTKDTFTLREACSKQLGLLNLYVPEVVNTAENTRLDLKDAMLRNAINTRNGNFTDLQTRRTLSLREAYNEGLISKPSTLTEMLEKDLIDSTNHFIDRGTKHRHTILEAIAAGVLDAEVRHIVDPDEKDVISIAEAMERGILGADGKIILEKQQKEFTIPEAVREGLLTKRVRHSIFD</sequence>
<feature type="non-terminal residue" evidence="2">
    <location>
        <position position="476"/>
    </location>
</feature>
<dbReference type="Gene3D" id="3.90.1290.10">
    <property type="entry name" value="Plakin repeat"/>
    <property type="match status" value="3"/>
</dbReference>
<organism evidence="2 3">
    <name type="scientific">Strongylus vulgaris</name>
    <name type="common">Blood worm</name>
    <dbReference type="NCBI Taxonomy" id="40348"/>
    <lineage>
        <taxon>Eukaryota</taxon>
        <taxon>Metazoa</taxon>
        <taxon>Ecdysozoa</taxon>
        <taxon>Nematoda</taxon>
        <taxon>Chromadorea</taxon>
        <taxon>Rhabditida</taxon>
        <taxon>Rhabditina</taxon>
        <taxon>Rhabditomorpha</taxon>
        <taxon>Strongyloidea</taxon>
        <taxon>Strongylidae</taxon>
        <taxon>Strongylus</taxon>
    </lineage>
</organism>
<dbReference type="SMART" id="SM00250">
    <property type="entry name" value="PLEC"/>
    <property type="match status" value="5"/>
</dbReference>
<evidence type="ECO:0000313" key="2">
    <source>
        <dbReference type="EMBL" id="VDM67005.1"/>
    </source>
</evidence>
<protein>
    <submittedName>
        <fullName evidence="2">Uncharacterized protein</fullName>
    </submittedName>
</protein>